<dbReference type="GO" id="GO:0008270">
    <property type="term" value="F:zinc ion binding"/>
    <property type="evidence" value="ECO:0007669"/>
    <property type="project" value="InterPro"/>
</dbReference>
<evidence type="ECO:0000256" key="1">
    <source>
        <dbReference type="PIRSR" id="PIRSR634015-1"/>
    </source>
</evidence>
<comment type="cofactor">
    <cofactor evidence="2">
        <name>Zn(2+)</name>
        <dbReference type="ChEBI" id="CHEBI:29105"/>
    </cofactor>
    <text evidence="2">Binds 1 zinc ion per subunit.</text>
</comment>
<accession>A0A1M6NGX2</accession>
<evidence type="ECO:0000259" key="4">
    <source>
        <dbReference type="Pfam" id="PF01433"/>
    </source>
</evidence>
<dbReference type="InterPro" id="IPR014782">
    <property type="entry name" value="Peptidase_M1_dom"/>
</dbReference>
<dbReference type="EMBL" id="FRAJ01000006">
    <property type="protein sequence ID" value="SHJ94873.1"/>
    <property type="molecule type" value="Genomic_DNA"/>
</dbReference>
<protein>
    <submittedName>
        <fullName evidence="5">Peptidase family M1</fullName>
    </submittedName>
</protein>
<dbReference type="AlphaFoldDB" id="A0A1M6NGX2"/>
<dbReference type="Pfam" id="PF01433">
    <property type="entry name" value="Peptidase_M1"/>
    <property type="match status" value="1"/>
</dbReference>
<keyword evidence="3" id="KW-1133">Transmembrane helix</keyword>
<dbReference type="RefSeq" id="WP_200793483.1">
    <property type="nucleotide sequence ID" value="NZ_FRAJ01000006.1"/>
</dbReference>
<evidence type="ECO:0000313" key="5">
    <source>
        <dbReference type="EMBL" id="SHJ94873.1"/>
    </source>
</evidence>
<feature type="binding site" evidence="2">
    <location>
        <position position="385"/>
    </location>
    <ligand>
        <name>Zn(2+)</name>
        <dbReference type="ChEBI" id="CHEBI:29105"/>
        <note>catalytic</note>
    </ligand>
</feature>
<feature type="transmembrane region" description="Helical" evidence="3">
    <location>
        <begin position="21"/>
        <end position="40"/>
    </location>
</feature>
<feature type="domain" description="Peptidase M1 membrane alanine aminopeptidase" evidence="4">
    <location>
        <begin position="301"/>
        <end position="508"/>
    </location>
</feature>
<dbReference type="CDD" id="cd09604">
    <property type="entry name" value="M1_APN_like"/>
    <property type="match status" value="1"/>
</dbReference>
<proteinExistence type="predicted"/>
<keyword evidence="2" id="KW-0862">Zinc</keyword>
<dbReference type="PANTHER" id="PTHR45726:SF3">
    <property type="entry name" value="LEUKOTRIENE A-4 HYDROLASE"/>
    <property type="match status" value="1"/>
</dbReference>
<dbReference type="SUPFAM" id="SSF55486">
    <property type="entry name" value="Metalloproteases ('zincins'), catalytic domain"/>
    <property type="match status" value="1"/>
</dbReference>
<evidence type="ECO:0000256" key="2">
    <source>
        <dbReference type="PIRSR" id="PIRSR634015-3"/>
    </source>
</evidence>
<feature type="binding site" evidence="2">
    <location>
        <position position="362"/>
    </location>
    <ligand>
        <name>Zn(2+)</name>
        <dbReference type="ChEBI" id="CHEBI:29105"/>
        <note>catalytic</note>
    </ligand>
</feature>
<dbReference type="GO" id="GO:0008237">
    <property type="term" value="F:metallopeptidase activity"/>
    <property type="evidence" value="ECO:0007669"/>
    <property type="project" value="InterPro"/>
</dbReference>
<evidence type="ECO:0000256" key="3">
    <source>
        <dbReference type="SAM" id="Phobius"/>
    </source>
</evidence>
<name>A0A1M6NGX2_9FIRM</name>
<keyword evidence="3" id="KW-0812">Transmembrane</keyword>
<sequence length="514" mass="59964">MKVFSSRAIRKIVNNLKHKKMFMIFITAAIFIFIIGIGIYRIKMSNYTVFEEIISKIQKLNEYEIDAVYYDEEKIIEGTEKIIYVNNTNKTLDSLYFHIYPNVFKKRDTVPFDKNEIEIAYINGFEPGYINIKSVKSTKEGLSYLIIGKGNSILKVKLNEGLEPEDSIKIYINFMVKIPPASGRFGYGKNTINIANWYPIAAVIDNSGWNLEPYYSIGDPFYSDVSNYRVTMTMPQNYIIASTGDLIKRESIEGNYKWSFEAKKVRDFAMIASSKYKIAEDDVDGIAVRSYYFDDESAEISLNAAKDAIKIFNKIFGKYPYKHFSVAASDFFIGGMEYPKLVFIDEGMYKGNDEILEYIIVHETAHQWWYGLVGNNEVKEAWLDEALTEYSTLLYYENKYGKEVKNKVYKEIILGGYNRFRSSIRDNKEVLLKDLGKFNNSREYHALVYCKGAMFFESLRRELGDKVFFDILKVYYDKYKYKNATTEDFIKLCEIVSDRELKSFFNKWLLGQKE</sequence>
<feature type="active site" description="Proton acceptor" evidence="1">
    <location>
        <position position="363"/>
    </location>
</feature>
<feature type="binding site" evidence="2">
    <location>
        <position position="366"/>
    </location>
    <ligand>
        <name>Zn(2+)</name>
        <dbReference type="ChEBI" id="CHEBI:29105"/>
        <note>catalytic</note>
    </ligand>
</feature>
<organism evidence="5 6">
    <name type="scientific">Caminicella sporogenes DSM 14501</name>
    <dbReference type="NCBI Taxonomy" id="1121266"/>
    <lineage>
        <taxon>Bacteria</taxon>
        <taxon>Bacillati</taxon>
        <taxon>Bacillota</taxon>
        <taxon>Clostridia</taxon>
        <taxon>Peptostreptococcales</taxon>
        <taxon>Caminicellaceae</taxon>
        <taxon>Caminicella</taxon>
    </lineage>
</organism>
<dbReference type="PANTHER" id="PTHR45726">
    <property type="entry name" value="LEUKOTRIENE A-4 HYDROLASE"/>
    <property type="match status" value="1"/>
</dbReference>
<dbReference type="InterPro" id="IPR027268">
    <property type="entry name" value="Peptidase_M4/M1_CTD_sf"/>
</dbReference>
<keyword evidence="2" id="KW-0479">Metal-binding</keyword>
<keyword evidence="3" id="KW-0472">Membrane</keyword>
<dbReference type="Gene3D" id="1.10.390.10">
    <property type="entry name" value="Neutral Protease Domain 2"/>
    <property type="match status" value="1"/>
</dbReference>
<reference evidence="5 6" key="1">
    <citation type="submission" date="2016-11" db="EMBL/GenBank/DDBJ databases">
        <authorList>
            <person name="Jaros S."/>
            <person name="Januszkiewicz K."/>
            <person name="Wedrychowicz H."/>
        </authorList>
    </citation>
    <scope>NUCLEOTIDE SEQUENCE [LARGE SCALE GENOMIC DNA]</scope>
    <source>
        <strain evidence="5 6">DSM 14501</strain>
    </source>
</reference>
<dbReference type="Proteomes" id="UP000184082">
    <property type="component" value="Unassembled WGS sequence"/>
</dbReference>
<keyword evidence="6" id="KW-1185">Reference proteome</keyword>
<evidence type="ECO:0000313" key="6">
    <source>
        <dbReference type="Proteomes" id="UP000184082"/>
    </source>
</evidence>
<gene>
    <name evidence="5" type="ORF">SAMN02745883_00878</name>
</gene>
<dbReference type="InterPro" id="IPR034015">
    <property type="entry name" value="M1_LTA4H"/>
</dbReference>
<feature type="active site" description="Proton donor" evidence="1">
    <location>
        <position position="449"/>
    </location>
</feature>
<dbReference type="STRING" id="1121266.SAMN02745883_00878"/>